<keyword evidence="1" id="KW-1133">Transmembrane helix</keyword>
<protein>
    <submittedName>
        <fullName evidence="2">Uncharacterized protein</fullName>
    </submittedName>
</protein>
<accession>A0AA86SGX3</accession>
<gene>
    <name evidence="2" type="ORF">AYBTSS11_LOCUS4139</name>
</gene>
<dbReference type="Gramene" id="rna-AYBTSS11_LOCUS4139">
    <property type="protein sequence ID" value="CAJ1927887.1"/>
    <property type="gene ID" value="gene-AYBTSS11_LOCUS4139"/>
</dbReference>
<reference evidence="2" key="1">
    <citation type="submission" date="2023-10" db="EMBL/GenBank/DDBJ databases">
        <authorList>
            <person name="Domelevo Entfellner J.-B."/>
        </authorList>
    </citation>
    <scope>NUCLEOTIDE SEQUENCE</scope>
</reference>
<name>A0AA86SGX3_9FABA</name>
<evidence type="ECO:0000313" key="3">
    <source>
        <dbReference type="Proteomes" id="UP001189624"/>
    </source>
</evidence>
<keyword evidence="1" id="KW-0472">Membrane</keyword>
<feature type="transmembrane region" description="Helical" evidence="1">
    <location>
        <begin position="200"/>
        <end position="221"/>
    </location>
</feature>
<evidence type="ECO:0000313" key="2">
    <source>
        <dbReference type="EMBL" id="CAJ1927887.1"/>
    </source>
</evidence>
<proteinExistence type="predicted"/>
<dbReference type="AlphaFoldDB" id="A0AA86SGX3"/>
<dbReference type="EMBL" id="OY731399">
    <property type="protein sequence ID" value="CAJ1927887.1"/>
    <property type="molecule type" value="Genomic_DNA"/>
</dbReference>
<keyword evidence="1" id="KW-0812">Transmembrane</keyword>
<evidence type="ECO:0000256" key="1">
    <source>
        <dbReference type="SAM" id="Phobius"/>
    </source>
</evidence>
<keyword evidence="3" id="KW-1185">Reference proteome</keyword>
<sequence>MLVAFTNVSQKNNGMLMFPNKSFRDGTALRVTQAPTVPAKNRRNPWQALMLGPAVKKYCFTYCVSWPCTRFHESAMQPDCSSFRLLFSHPRAPFPIENYHPSWVPDLDSPLCFVCSSASYSVLLPLSVRALPRGVYSVWASSLSHLEISCATSFSSRVVALLHLPQDNQDPCLRNRLTSLRWNNWNKQIPGSASLIATPLLGYMISAIRSFIMCALMGLYVRNLPTRHRDRSHQYPSVLQYGSPSHLRLRPFLQPVNVLPYPRYR</sequence>
<dbReference type="Proteomes" id="UP001189624">
    <property type="component" value="Chromosome 2"/>
</dbReference>
<organism evidence="2 3">
    <name type="scientific">Sphenostylis stenocarpa</name>
    <dbReference type="NCBI Taxonomy" id="92480"/>
    <lineage>
        <taxon>Eukaryota</taxon>
        <taxon>Viridiplantae</taxon>
        <taxon>Streptophyta</taxon>
        <taxon>Embryophyta</taxon>
        <taxon>Tracheophyta</taxon>
        <taxon>Spermatophyta</taxon>
        <taxon>Magnoliopsida</taxon>
        <taxon>eudicotyledons</taxon>
        <taxon>Gunneridae</taxon>
        <taxon>Pentapetalae</taxon>
        <taxon>rosids</taxon>
        <taxon>fabids</taxon>
        <taxon>Fabales</taxon>
        <taxon>Fabaceae</taxon>
        <taxon>Papilionoideae</taxon>
        <taxon>50 kb inversion clade</taxon>
        <taxon>NPAAA clade</taxon>
        <taxon>indigoferoid/millettioid clade</taxon>
        <taxon>Phaseoleae</taxon>
        <taxon>Sphenostylis</taxon>
    </lineage>
</organism>